<dbReference type="eggNOG" id="COG3797">
    <property type="taxonomic scope" value="Bacteria"/>
</dbReference>
<dbReference type="Pfam" id="PF08002">
    <property type="entry name" value="DUF1697"/>
    <property type="match status" value="1"/>
</dbReference>
<gene>
    <name evidence="1" type="ORF">BN10_960011</name>
</gene>
<reference evidence="1 2" key="1">
    <citation type="journal article" date="2013" name="ISME J.">
        <title>A metabolic model for members of the genus Tetrasphaera involved in enhanced biological phosphorus removal.</title>
        <authorList>
            <person name="Kristiansen R."/>
            <person name="Nguyen H.T.T."/>
            <person name="Saunders A.M."/>
            <person name="Nielsen J.L."/>
            <person name="Wimmer R."/>
            <person name="Le V.Q."/>
            <person name="McIlroy S.J."/>
            <person name="Petrovski S."/>
            <person name="Seviour R.J."/>
            <person name="Calteau A."/>
            <person name="Nielsen K.L."/>
            <person name="Nielsen P.H."/>
        </authorList>
    </citation>
    <scope>NUCLEOTIDE SEQUENCE [LARGE SCALE GENOMIC DNA]</scope>
    <source>
        <strain evidence="1 2">Lp2</strain>
    </source>
</reference>
<dbReference type="InterPro" id="IPR012545">
    <property type="entry name" value="DUF1697"/>
</dbReference>
<dbReference type="PANTHER" id="PTHR36439">
    <property type="entry name" value="BLL4334 PROTEIN"/>
    <property type="match status" value="1"/>
</dbReference>
<evidence type="ECO:0008006" key="3">
    <source>
        <dbReference type="Google" id="ProtNLM"/>
    </source>
</evidence>
<dbReference type="OrthoDB" id="9806494at2"/>
<keyword evidence="2" id="KW-1185">Reference proteome</keyword>
<comment type="caution">
    <text evidence="1">The sequence shown here is derived from an EMBL/GenBank/DDBJ whole genome shotgun (WGS) entry which is preliminary data.</text>
</comment>
<dbReference type="HOGENOM" id="CLU_106303_2_0_11"/>
<evidence type="ECO:0000313" key="2">
    <source>
        <dbReference type="Proteomes" id="UP000013167"/>
    </source>
</evidence>
<dbReference type="Proteomes" id="UP000013167">
    <property type="component" value="Unassembled WGS sequence"/>
</dbReference>
<dbReference type="PANTHER" id="PTHR36439:SF1">
    <property type="entry name" value="DUF1697 DOMAIN-CONTAINING PROTEIN"/>
    <property type="match status" value="1"/>
</dbReference>
<protein>
    <recommendedName>
        <fullName evidence="3">DUF1697 domain-containing protein</fullName>
    </recommendedName>
</protein>
<proteinExistence type="predicted"/>
<dbReference type="AlphaFoldDB" id="N0E5Q8"/>
<organism evidence="1 2">
    <name type="scientific">Phycicoccus elongatus Lp2</name>
    <dbReference type="NCBI Taxonomy" id="1193181"/>
    <lineage>
        <taxon>Bacteria</taxon>
        <taxon>Bacillati</taxon>
        <taxon>Actinomycetota</taxon>
        <taxon>Actinomycetes</taxon>
        <taxon>Micrococcales</taxon>
        <taxon>Intrasporangiaceae</taxon>
        <taxon>Phycicoccus</taxon>
    </lineage>
</organism>
<dbReference type="SUPFAM" id="SSF160379">
    <property type="entry name" value="SP0830-like"/>
    <property type="match status" value="1"/>
</dbReference>
<dbReference type="RefSeq" id="WP_010851317.1">
    <property type="nucleotide sequence ID" value="NZ_HF570956.1"/>
</dbReference>
<evidence type="ECO:0000313" key="1">
    <source>
        <dbReference type="EMBL" id="CCH71491.1"/>
    </source>
</evidence>
<dbReference type="STRING" id="1193181.BN10_960011"/>
<accession>N0E5Q8</accession>
<sequence length="179" mass="18990">MATWVAFLRAINLGPTRKFPMSAVVAATEAAGGTDIATHLATGNVRLSSTKRSAAAVAKALAAAYAADRGFDVPVVVFRASEVAEIARRGRELEDEHQPKGKHYVTLFPEPPSPAAARAIESLDLPGDRCVVAGRAAYALLGGDIHDSKLLRSREFRALGEGTARTLTVLEAVARKWAE</sequence>
<name>N0E5Q8_9MICO</name>
<dbReference type="Gene3D" id="3.30.70.1280">
    <property type="entry name" value="SP0830-like domains"/>
    <property type="match status" value="1"/>
</dbReference>
<dbReference type="EMBL" id="CAIZ01000170">
    <property type="protein sequence ID" value="CCH71491.1"/>
    <property type="molecule type" value="Genomic_DNA"/>
</dbReference>